<dbReference type="OMA" id="DRINTGY"/>
<evidence type="ECO:0000256" key="1">
    <source>
        <dbReference type="SAM" id="Phobius"/>
    </source>
</evidence>
<comment type="caution">
    <text evidence="2">The sequence shown here is derived from an EMBL/GenBank/DDBJ whole genome shotgun (WGS) entry which is preliminary data.</text>
</comment>
<dbReference type="Proteomes" id="UP000258309">
    <property type="component" value="Unassembled WGS sequence"/>
</dbReference>
<dbReference type="AlphaFoldDB" id="A0A3E2H123"/>
<name>A0A3E2H123_SCYLI</name>
<reference evidence="2 3" key="1">
    <citation type="submission" date="2018-05" db="EMBL/GenBank/DDBJ databases">
        <title>Draft genome sequence of Scytalidium lignicola DSM 105466, a ubiquitous saprotrophic fungus.</title>
        <authorList>
            <person name="Buettner E."/>
            <person name="Gebauer A.M."/>
            <person name="Hofrichter M."/>
            <person name="Liers C."/>
            <person name="Kellner H."/>
        </authorList>
    </citation>
    <scope>NUCLEOTIDE SEQUENCE [LARGE SCALE GENOMIC DNA]</scope>
    <source>
        <strain evidence="2 3">DSM 105466</strain>
    </source>
</reference>
<dbReference type="OrthoDB" id="3562691at2759"/>
<keyword evidence="1" id="KW-0472">Membrane</keyword>
<proteinExistence type="predicted"/>
<feature type="transmembrane region" description="Helical" evidence="1">
    <location>
        <begin position="498"/>
        <end position="517"/>
    </location>
</feature>
<feature type="non-terminal residue" evidence="2">
    <location>
        <position position="1"/>
    </location>
</feature>
<accession>A0A3E2H123</accession>
<evidence type="ECO:0000313" key="3">
    <source>
        <dbReference type="Proteomes" id="UP000258309"/>
    </source>
</evidence>
<gene>
    <name evidence="2" type="ORF">B7463_g9371</name>
</gene>
<organism evidence="2 3">
    <name type="scientific">Scytalidium lignicola</name>
    <name type="common">Hyphomycete</name>
    <dbReference type="NCBI Taxonomy" id="5539"/>
    <lineage>
        <taxon>Eukaryota</taxon>
        <taxon>Fungi</taxon>
        <taxon>Dikarya</taxon>
        <taxon>Ascomycota</taxon>
        <taxon>Pezizomycotina</taxon>
        <taxon>Leotiomycetes</taxon>
        <taxon>Leotiomycetes incertae sedis</taxon>
        <taxon>Scytalidium</taxon>
    </lineage>
</organism>
<keyword evidence="1" id="KW-0812">Transmembrane</keyword>
<keyword evidence="1" id="KW-1133">Transmembrane helix</keyword>
<sequence length="546" mass="60053">MSLPEIAPYLVTDENPATSNSAAIDWTRCAALHNYILAFGIQNSGRELMADNQRSWWEYYGDAAERLSGHLSPSLTEFLKHAQIGPQGSFENEHNFFYYVNGLTPPSALWVNHGSGSGEIGGSVITLYSANNIASHPDGLNFDQDGHDAILQMSILDGIITTNGRQSWYPLETILSIWISMIHSSKFQALPPETHTSFSGSGGTKPWVVVPFSQQQLLHTLSAWDQYIQMIEARIPSSAAETSAILIEGSILDSLNIPHNSFAYQFLTQAKRPSFKFIAPGLSIPPNSMSFVTSQPLRASFQIQTPAQDTDMNTSTPELPPILVFYGNGTTPPPPDGNPNGNTPPFSYPYDTIPLPTGLYLNPTFSTSNPFHDTVSLLLPFFLGTASFVRTSDNELLGQKRESRGINNNGGSFSELYQPGYRFFAEGYGVRLILVIESWAQMIEEGDWVVGEEGVLGGMKEWRKADTEEHSWKFMIGVDRIMAATPTRSMFSRQRTPLFLFAFMAGSGVFFALKWKAVMQRSEAAKKASTQGVNFAVVPGRSGGGI</sequence>
<dbReference type="EMBL" id="NCSJ02000230">
    <property type="protein sequence ID" value="RFU26977.1"/>
    <property type="molecule type" value="Genomic_DNA"/>
</dbReference>
<protein>
    <submittedName>
        <fullName evidence="2">Uncharacterized protein</fullName>
    </submittedName>
</protein>
<feature type="non-terminal residue" evidence="2">
    <location>
        <position position="546"/>
    </location>
</feature>
<evidence type="ECO:0000313" key="2">
    <source>
        <dbReference type="EMBL" id="RFU26977.1"/>
    </source>
</evidence>
<dbReference type="STRING" id="5539.A0A3E2H123"/>
<keyword evidence="3" id="KW-1185">Reference proteome</keyword>